<accession>A0A7G8TG34</accession>
<evidence type="ECO:0000313" key="2">
    <source>
        <dbReference type="EMBL" id="QNK42575.1"/>
    </source>
</evidence>
<proteinExistence type="predicted"/>
<organism evidence="2 3">
    <name type="scientific">Caproicibacter fermentans</name>
    <dbReference type="NCBI Taxonomy" id="2576756"/>
    <lineage>
        <taxon>Bacteria</taxon>
        <taxon>Bacillati</taxon>
        <taxon>Bacillota</taxon>
        <taxon>Clostridia</taxon>
        <taxon>Eubacteriales</taxon>
        <taxon>Acutalibacteraceae</taxon>
        <taxon>Caproicibacter</taxon>
    </lineage>
</organism>
<dbReference type="EMBL" id="CP060286">
    <property type="protein sequence ID" value="QNK42575.1"/>
    <property type="molecule type" value="Genomic_DNA"/>
</dbReference>
<reference evidence="2 3" key="1">
    <citation type="submission" date="2020-08" db="EMBL/GenBank/DDBJ databases">
        <title>The isolate Caproiciproducens sp. 7D4C2 produces n-caproate at mildly acidic conditions from hexoses: genome and rBOX comparison with related strains and chain-elongating bacteria.</title>
        <authorList>
            <person name="Esquivel-Elizondo S."/>
            <person name="Bagci C."/>
            <person name="Temovska M."/>
            <person name="Jeon B.S."/>
            <person name="Bessarab I."/>
            <person name="Williams R.B.H."/>
            <person name="Huson D.H."/>
            <person name="Angenent L.T."/>
        </authorList>
    </citation>
    <scope>NUCLEOTIDE SEQUENCE [LARGE SCALE GENOMIC DNA]</scope>
    <source>
        <strain evidence="2 3">7D4C2</strain>
    </source>
</reference>
<dbReference type="Proteomes" id="UP000515909">
    <property type="component" value="Chromosome"/>
</dbReference>
<name>A0A7G8TG34_9FIRM</name>
<dbReference type="KEGG" id="cfem:HCR03_08960"/>
<sequence>MAVDAEHTIRKEVEIQREKASLFVANTSVDKSYLISENLSSSFLLSSEISSDQFVKIAESMKKK</sequence>
<gene>
    <name evidence="2" type="ORF">HCR03_08960</name>
</gene>
<evidence type="ECO:0000259" key="1">
    <source>
        <dbReference type="Pfam" id="PF14285"/>
    </source>
</evidence>
<feature type="domain" description="DUF4367" evidence="1">
    <location>
        <begin position="3"/>
        <end position="61"/>
    </location>
</feature>
<dbReference type="Pfam" id="PF14285">
    <property type="entry name" value="DUF4367"/>
    <property type="match status" value="1"/>
</dbReference>
<protein>
    <submittedName>
        <fullName evidence="2">DUF4367 domain-containing protein</fullName>
    </submittedName>
</protein>
<dbReference type="AlphaFoldDB" id="A0A7G8TG34"/>
<evidence type="ECO:0000313" key="3">
    <source>
        <dbReference type="Proteomes" id="UP000515909"/>
    </source>
</evidence>
<dbReference type="InterPro" id="IPR025377">
    <property type="entry name" value="DUF4367"/>
</dbReference>